<protein>
    <recommendedName>
        <fullName evidence="4">Lipoprotein</fullName>
    </recommendedName>
</protein>
<dbReference type="RefSeq" id="WP_273675864.1">
    <property type="nucleotide sequence ID" value="NZ_JAQQXQ010000001.1"/>
</dbReference>
<dbReference type="PROSITE" id="PS51257">
    <property type="entry name" value="PROKAR_LIPOPROTEIN"/>
    <property type="match status" value="1"/>
</dbReference>
<name>A0ABT5JL65_9SPHN</name>
<dbReference type="EMBL" id="JAQQXQ010000001">
    <property type="protein sequence ID" value="MDC8753487.1"/>
    <property type="molecule type" value="Genomic_DNA"/>
</dbReference>
<evidence type="ECO:0000313" key="2">
    <source>
        <dbReference type="EMBL" id="MDC8753487.1"/>
    </source>
</evidence>
<organism evidence="2 3">
    <name type="scientific">Erythrobacter fulvus</name>
    <dbReference type="NCBI Taxonomy" id="2987523"/>
    <lineage>
        <taxon>Bacteria</taxon>
        <taxon>Pseudomonadati</taxon>
        <taxon>Pseudomonadota</taxon>
        <taxon>Alphaproteobacteria</taxon>
        <taxon>Sphingomonadales</taxon>
        <taxon>Erythrobacteraceae</taxon>
        <taxon>Erythrobacter/Porphyrobacter group</taxon>
        <taxon>Erythrobacter</taxon>
    </lineage>
</organism>
<reference evidence="2 3" key="1">
    <citation type="submission" date="2022-10" db="EMBL/GenBank/DDBJ databases">
        <title>Erythrobacter sp. sf7 Genome sequencing.</title>
        <authorList>
            <person name="Park S."/>
        </authorList>
    </citation>
    <scope>NUCLEOTIDE SEQUENCE [LARGE SCALE GENOMIC DNA]</scope>
    <source>
        <strain evidence="3">sf7</strain>
    </source>
</reference>
<sequence>MNRNFLGATVALLTLAGCSSVDQVPLVYVSTTKVGVNVESGSAETPGASIMIGVDLTDAAYVPVAVTRNCSGDTVEMMKLCADNLKEITVIRGESKALTENDKSRIKQLANDANALSEKMVGTAGNYSTALSNLAEAQSSVRAAESAKAQVDLLTAKKEALPEGTEFIESAQLDEATRTFSDLENRKKTLAAAGDAVDAARQALDKDKQDLRKLTNEFLNLIPRESGSSLGQSDALSVFGTFTGDINGKTGQETGSSVRLGKSFSTGVAAQHLAQGVADRERVVAEKRSDCVKAVTDGFAALPNTARTLDTYQKLLSRCDG</sequence>
<evidence type="ECO:0000313" key="3">
    <source>
        <dbReference type="Proteomes" id="UP001216558"/>
    </source>
</evidence>
<keyword evidence="1" id="KW-0175">Coiled coil</keyword>
<feature type="coiled-coil region" evidence="1">
    <location>
        <begin position="173"/>
        <end position="217"/>
    </location>
</feature>
<dbReference type="Proteomes" id="UP001216558">
    <property type="component" value="Unassembled WGS sequence"/>
</dbReference>
<comment type="caution">
    <text evidence="2">The sequence shown here is derived from an EMBL/GenBank/DDBJ whole genome shotgun (WGS) entry which is preliminary data.</text>
</comment>
<evidence type="ECO:0000256" key="1">
    <source>
        <dbReference type="SAM" id="Coils"/>
    </source>
</evidence>
<gene>
    <name evidence="2" type="ORF">OIK40_02385</name>
</gene>
<proteinExistence type="predicted"/>
<evidence type="ECO:0008006" key="4">
    <source>
        <dbReference type="Google" id="ProtNLM"/>
    </source>
</evidence>
<keyword evidence="3" id="KW-1185">Reference proteome</keyword>
<accession>A0ABT5JL65</accession>